<keyword evidence="3" id="KW-1185">Reference proteome</keyword>
<evidence type="ECO:0000256" key="1">
    <source>
        <dbReference type="SAM" id="SignalP"/>
    </source>
</evidence>
<keyword evidence="1" id="KW-0732">Signal</keyword>
<evidence type="ECO:0000313" key="2">
    <source>
        <dbReference type="EMBL" id="NLR74688.1"/>
    </source>
</evidence>
<dbReference type="Proteomes" id="UP000587991">
    <property type="component" value="Unassembled WGS sequence"/>
</dbReference>
<dbReference type="AlphaFoldDB" id="A0A847SC35"/>
<gene>
    <name evidence="2" type="ORF">HF682_05895</name>
</gene>
<protein>
    <submittedName>
        <fullName evidence="2">Uncharacterized protein</fullName>
    </submittedName>
</protein>
<feature type="signal peptide" evidence="1">
    <location>
        <begin position="1"/>
        <end position="17"/>
    </location>
</feature>
<reference evidence="2 3" key="1">
    <citation type="submission" date="2020-04" db="EMBL/GenBank/DDBJ databases">
        <title>Draft genome of Leeia sp. IMCC25680.</title>
        <authorList>
            <person name="Song J."/>
            <person name="Cho J.-C."/>
        </authorList>
    </citation>
    <scope>NUCLEOTIDE SEQUENCE [LARGE SCALE GENOMIC DNA]</scope>
    <source>
        <strain evidence="2 3">IMCC25680</strain>
    </source>
</reference>
<comment type="caution">
    <text evidence="2">The sequence shown here is derived from an EMBL/GenBank/DDBJ whole genome shotgun (WGS) entry which is preliminary data.</text>
</comment>
<dbReference type="EMBL" id="JABAIM010000001">
    <property type="protein sequence ID" value="NLR74688.1"/>
    <property type="molecule type" value="Genomic_DNA"/>
</dbReference>
<dbReference type="RefSeq" id="WP_168876284.1">
    <property type="nucleotide sequence ID" value="NZ_JABAIM010000001.1"/>
</dbReference>
<accession>A0A847SC35</accession>
<name>A0A847SC35_9NEIS</name>
<feature type="chain" id="PRO_5032599796" evidence="1">
    <location>
        <begin position="18"/>
        <end position="156"/>
    </location>
</feature>
<sequence length="156" mass="16946">MRLPALLLMLTSLPTLAVDLRNNLIDLPPKSKLVLTLPVEIKADLAFTILGRNENNNCYLGSAPERPVAGQAPRFQASSSDRKFKVGSKFTVRKVSGFRSGKSYQGYTVTLGNTKNDGVMVLYLEQTGPSVGFTSIQSMLRECGNKLTVEDPAPGQ</sequence>
<proteinExistence type="predicted"/>
<organism evidence="2 3">
    <name type="scientific">Leeia aquatica</name>
    <dbReference type="NCBI Taxonomy" id="2725557"/>
    <lineage>
        <taxon>Bacteria</taxon>
        <taxon>Pseudomonadati</taxon>
        <taxon>Pseudomonadota</taxon>
        <taxon>Betaproteobacteria</taxon>
        <taxon>Neisseriales</taxon>
        <taxon>Leeiaceae</taxon>
        <taxon>Leeia</taxon>
    </lineage>
</organism>
<evidence type="ECO:0000313" key="3">
    <source>
        <dbReference type="Proteomes" id="UP000587991"/>
    </source>
</evidence>